<evidence type="ECO:0000256" key="9">
    <source>
        <dbReference type="ARBA" id="ARBA00022490"/>
    </source>
</evidence>
<dbReference type="InterPro" id="IPR048628">
    <property type="entry name" value="Sec3_C"/>
</dbReference>
<feature type="compositionally biased region" description="Basic and acidic residues" evidence="18">
    <location>
        <begin position="440"/>
        <end position="460"/>
    </location>
</feature>
<dbReference type="Pfam" id="PF15277">
    <property type="entry name" value="Sec3-PIP2_bind"/>
    <property type="match status" value="1"/>
</dbReference>
<dbReference type="GO" id="GO:0006893">
    <property type="term" value="P:Golgi to plasma membrane transport"/>
    <property type="evidence" value="ECO:0007669"/>
    <property type="project" value="TreeGrafter"/>
</dbReference>
<evidence type="ECO:0000259" key="19">
    <source>
        <dbReference type="SMART" id="SM01313"/>
    </source>
</evidence>
<evidence type="ECO:0000256" key="15">
    <source>
        <dbReference type="ARBA" id="ARBA00068988"/>
    </source>
</evidence>
<evidence type="ECO:0000256" key="18">
    <source>
        <dbReference type="SAM" id="MobiDB-lite"/>
    </source>
</evidence>
<dbReference type="Ensembl" id="ENSSRHT00000106063.1">
    <property type="protein sequence ID" value="ENSSRHP00000103288.1"/>
    <property type="gene ID" value="ENSSRHG00000050300.1"/>
</dbReference>
<evidence type="ECO:0000256" key="14">
    <source>
        <dbReference type="ARBA" id="ARBA00061758"/>
    </source>
</evidence>
<dbReference type="Proteomes" id="UP000472270">
    <property type="component" value="Unassembled WGS sequence"/>
</dbReference>
<keyword evidence="13" id="KW-0472">Membrane</keyword>
<feature type="domain" description="Exocyst complex component Sec3 PIP2-binding N-terminal" evidence="19">
    <location>
        <begin position="31"/>
        <end position="122"/>
    </location>
</feature>
<evidence type="ECO:0000256" key="12">
    <source>
        <dbReference type="ARBA" id="ARBA00023054"/>
    </source>
</evidence>
<dbReference type="GO" id="GO:0000145">
    <property type="term" value="C:exocyst"/>
    <property type="evidence" value="ECO:0007669"/>
    <property type="project" value="InterPro"/>
</dbReference>
<dbReference type="AlphaFoldDB" id="A0A673NPD4"/>
<proteinExistence type="inferred from homology"/>
<dbReference type="GO" id="GO:0015031">
    <property type="term" value="P:protein transport"/>
    <property type="evidence" value="ECO:0007669"/>
    <property type="project" value="UniProtKB-KW"/>
</dbReference>
<keyword evidence="9" id="KW-0963">Cytoplasm</keyword>
<dbReference type="GO" id="GO:0005546">
    <property type="term" value="F:phosphatidylinositol-4,5-bisphosphate binding"/>
    <property type="evidence" value="ECO:0007669"/>
    <property type="project" value="TreeGrafter"/>
</dbReference>
<dbReference type="SMART" id="SM01313">
    <property type="entry name" value="Sec3-PIP2_bind"/>
    <property type="match status" value="1"/>
</dbReference>
<reference evidence="20" key="2">
    <citation type="submission" date="2025-09" db="UniProtKB">
        <authorList>
            <consortium name="Ensembl"/>
        </authorList>
    </citation>
    <scope>IDENTIFICATION</scope>
</reference>
<feature type="compositionally biased region" description="Low complexity" evidence="18">
    <location>
        <begin position="461"/>
        <end position="492"/>
    </location>
</feature>
<evidence type="ECO:0000256" key="6">
    <source>
        <dbReference type="ARBA" id="ARBA00022448"/>
    </source>
</evidence>
<dbReference type="GO" id="GO:0090543">
    <property type="term" value="C:Flemming body"/>
    <property type="evidence" value="ECO:0007669"/>
    <property type="project" value="UniProtKB-SubCell"/>
</dbReference>
<evidence type="ECO:0000256" key="13">
    <source>
        <dbReference type="ARBA" id="ARBA00023136"/>
    </source>
</evidence>
<evidence type="ECO:0000256" key="5">
    <source>
        <dbReference type="ARBA" id="ARBA00006518"/>
    </source>
</evidence>
<dbReference type="GO" id="GO:0048471">
    <property type="term" value="C:perinuclear region of cytoplasm"/>
    <property type="evidence" value="ECO:0007669"/>
    <property type="project" value="UniProtKB-SubCell"/>
</dbReference>
<dbReference type="InterPro" id="IPR028258">
    <property type="entry name" value="Sec3-PIP2_bind"/>
</dbReference>
<comment type="similarity">
    <text evidence="5">Belongs to the SEC3 family.</text>
</comment>
<keyword evidence="11" id="KW-0653">Protein transport</keyword>
<comment type="subcellular location">
    <subcellularLocation>
        <location evidence="2">Cell membrane</location>
    </subcellularLocation>
    <subcellularLocation>
        <location evidence="4">Cytoplasm</location>
        <location evidence="4">Perinuclear region</location>
    </subcellularLocation>
    <subcellularLocation>
        <location evidence="3">Midbody</location>
        <location evidence="3">Midbody ring</location>
    </subcellularLocation>
</comment>
<name>A0A673NPD4_9TELE</name>
<keyword evidence="10" id="KW-0597">Phosphoprotein</keyword>
<keyword evidence="21" id="KW-1185">Reference proteome</keyword>
<evidence type="ECO:0000256" key="2">
    <source>
        <dbReference type="ARBA" id="ARBA00004236"/>
    </source>
</evidence>
<dbReference type="CDD" id="cd14683">
    <property type="entry name" value="PH-EXOC1"/>
    <property type="match status" value="1"/>
</dbReference>
<keyword evidence="6" id="KW-0813">Transport</keyword>
<dbReference type="GO" id="GO:0005886">
    <property type="term" value="C:plasma membrane"/>
    <property type="evidence" value="ECO:0007669"/>
    <property type="project" value="UniProtKB-SubCell"/>
</dbReference>
<reference evidence="20" key="1">
    <citation type="submission" date="2025-08" db="UniProtKB">
        <authorList>
            <consortium name="Ensembl"/>
        </authorList>
    </citation>
    <scope>IDENTIFICATION</scope>
</reference>
<evidence type="ECO:0000256" key="3">
    <source>
        <dbReference type="ARBA" id="ARBA00004476"/>
    </source>
</evidence>
<feature type="coiled-coil region" evidence="17">
    <location>
        <begin position="221"/>
        <end position="255"/>
    </location>
</feature>
<evidence type="ECO:0000256" key="10">
    <source>
        <dbReference type="ARBA" id="ARBA00022553"/>
    </source>
</evidence>
<keyword evidence="12 17" id="KW-0175">Coiled coil</keyword>
<protein>
    <recommendedName>
        <fullName evidence="15">Exocyst complex component 1</fullName>
    </recommendedName>
    <alternativeName>
        <fullName evidence="16">Exocyst complex component Sec3</fullName>
    </alternativeName>
</protein>
<dbReference type="Gene3D" id="2.30.29.90">
    <property type="match status" value="1"/>
</dbReference>
<comment type="function">
    <text evidence="1">Component of the exocyst complex involved in the docking of exocytic vesicles with fusion sites on the plasma membrane.</text>
</comment>
<evidence type="ECO:0000256" key="7">
    <source>
        <dbReference type="ARBA" id="ARBA00022475"/>
    </source>
</evidence>
<feature type="region of interest" description="Disordered" evidence="18">
    <location>
        <begin position="440"/>
        <end position="496"/>
    </location>
</feature>
<feature type="compositionally biased region" description="Basic and acidic residues" evidence="18">
    <location>
        <begin position="557"/>
        <end position="570"/>
    </location>
</feature>
<evidence type="ECO:0000256" key="11">
    <source>
        <dbReference type="ARBA" id="ARBA00022927"/>
    </source>
</evidence>
<dbReference type="PANTHER" id="PTHR16092:SF14">
    <property type="entry name" value="EXOCYST COMPLEX COMPONENT 1 ISOFORM X1"/>
    <property type="match status" value="1"/>
</dbReference>
<evidence type="ECO:0000256" key="17">
    <source>
        <dbReference type="SAM" id="Coils"/>
    </source>
</evidence>
<evidence type="ECO:0000313" key="21">
    <source>
        <dbReference type="Proteomes" id="UP000472270"/>
    </source>
</evidence>
<keyword evidence="7" id="KW-1003">Cell membrane</keyword>
<organism evidence="20 21">
    <name type="scientific">Sinocyclocheilus rhinocerous</name>
    <dbReference type="NCBI Taxonomy" id="307959"/>
    <lineage>
        <taxon>Eukaryota</taxon>
        <taxon>Metazoa</taxon>
        <taxon>Chordata</taxon>
        <taxon>Craniata</taxon>
        <taxon>Vertebrata</taxon>
        <taxon>Euteleostomi</taxon>
        <taxon>Actinopterygii</taxon>
        <taxon>Neopterygii</taxon>
        <taxon>Teleostei</taxon>
        <taxon>Ostariophysi</taxon>
        <taxon>Cypriniformes</taxon>
        <taxon>Cyprinidae</taxon>
        <taxon>Cyprininae</taxon>
        <taxon>Sinocyclocheilus</taxon>
    </lineage>
</organism>
<dbReference type="GO" id="GO:0006887">
    <property type="term" value="P:exocytosis"/>
    <property type="evidence" value="ECO:0007669"/>
    <property type="project" value="UniProtKB-KW"/>
</dbReference>
<dbReference type="FunFam" id="2.30.29.90:FF:000001">
    <property type="entry name" value="exocyst complex component 1 isoform X1"/>
    <property type="match status" value="1"/>
</dbReference>
<dbReference type="PANTHER" id="PTHR16092">
    <property type="entry name" value="SEC3/SYNTAXIN-RELATED"/>
    <property type="match status" value="1"/>
</dbReference>
<sequence length="892" mass="101948">MTAIKHALQRDIFTPNDERLLSIVNVCKAGKKKKNCFLCATVTTERPVQVKVVKVKKSDKGDFYKRQMAWELRDLTEVDAKDANKENPEFDLHFEKVYRWVASSTAEKNSFISCIWKLNQRYLRKKVEFVNVSPQLLEESVPSGESQSVAGGDEDALDDYQELNAREELDIESMMEVCEYAISNAEAFAEKLSRELQVLDGANIQSIMASEKQVNILMQLLDRALGEVDNIEGKLLSYEEMLQSVKEQMDQISQSNRLIQISNTNNGKLLDEIQFLVNYMDLSKGHIKALQEGDLSSPKGIEACINASEALSQCMNVTLKPGHEKLMAVKQQQHLFSELRDTFARRLTNHLNNVFVHQGHDQSSTLSQHTAELTLPKHSPLHRDLLRYAKLMEWLKNTQREKYEGLSRTYVDYMTRLYEREIKDFFEVAKIKMAGTSKDGKGKFATLPRKESALKQETESLHGSSGKLTGSTSSLNKLAVSSSNSRRSQSSSLLDMGNMSASDLDVADRTRFDKIFEQVLSELEPLCLAEQDFISKFFKLQQNPTLAQAENVDDSDGTVHSRPPSEHRHSISEKDMVRMMMNKIFQSIETELNSLIALGDKIDSFNSLYMLVKMSHHVWTAENVDPASYLSTTLGNVLVTVKRNFDKCISGQIRQMEEVKISKKSKVGILPFVTGFEEFAKLAEAIFRNAERRGDLDKAYIKLIRAVFNNVEKVANESQKTPRDVVMMENFHHIFSTLSSLKISCLEAERKEAKQKYTEHLQSYVINSLGQPLEKLNHFFEGVEARVAQGVHEEEVSYQLAFNKQELRKVIKEYPGKEVKKGLDNLYKKVDKHLCEEENLLQVVWHSMQDEFIRQYKHFEGLINRCYPGSGITMEFTIKDMLEYFSSIAQSH</sequence>
<evidence type="ECO:0000256" key="1">
    <source>
        <dbReference type="ARBA" id="ARBA00002660"/>
    </source>
</evidence>
<dbReference type="Pfam" id="PF20654">
    <property type="entry name" value="Sec3_C-term"/>
    <property type="match status" value="1"/>
</dbReference>
<dbReference type="InterPro" id="IPR019160">
    <property type="entry name" value="Sec3_CC"/>
</dbReference>
<dbReference type="Pfam" id="PF09763">
    <property type="entry name" value="Sec3_CC"/>
    <property type="match status" value="1"/>
</dbReference>
<evidence type="ECO:0000313" key="20">
    <source>
        <dbReference type="Ensembl" id="ENSSRHP00000103288.1"/>
    </source>
</evidence>
<comment type="subunit">
    <text evidence="14">The exocyst complex is composed of EXOC1, EXOC2, EXOC3, EXOC4, EXOC5, EXOC6, EXOC7 and EXOC8. Interacts with EEF1A1. Interacts with SLC6A9; interaction increases the transporter capacity of SLC6A9 probably by promoting its insertion into the cell membrane.</text>
</comment>
<feature type="region of interest" description="Disordered" evidence="18">
    <location>
        <begin position="548"/>
        <end position="570"/>
    </location>
</feature>
<accession>A0A673NPD4</accession>
<evidence type="ECO:0000256" key="8">
    <source>
        <dbReference type="ARBA" id="ARBA00022483"/>
    </source>
</evidence>
<evidence type="ECO:0000256" key="16">
    <source>
        <dbReference type="ARBA" id="ARBA00079611"/>
    </source>
</evidence>
<evidence type="ECO:0000256" key="4">
    <source>
        <dbReference type="ARBA" id="ARBA00004556"/>
    </source>
</evidence>
<gene>
    <name evidence="20" type="primary">exoc1</name>
</gene>
<keyword evidence="8" id="KW-0268">Exocytosis</keyword>